<keyword evidence="3" id="KW-1185">Reference proteome</keyword>
<comment type="caution">
    <text evidence="2">The sequence shown here is derived from an EMBL/GenBank/DDBJ whole genome shotgun (WGS) entry which is preliminary data.</text>
</comment>
<dbReference type="PANTHER" id="PTHR28375">
    <property type="entry name" value="PROTEIN HINDERIN"/>
    <property type="match status" value="1"/>
</dbReference>
<feature type="region of interest" description="Disordered" evidence="1">
    <location>
        <begin position="214"/>
        <end position="233"/>
    </location>
</feature>
<dbReference type="Proteomes" id="UP001145742">
    <property type="component" value="Unassembled WGS sequence"/>
</dbReference>
<proteinExistence type="predicted"/>
<evidence type="ECO:0000313" key="2">
    <source>
        <dbReference type="EMBL" id="KAJ7411016.1"/>
    </source>
</evidence>
<dbReference type="PANTHER" id="PTHR28375:SF1">
    <property type="entry name" value="PROTEIN HINDERIN"/>
    <property type="match status" value="1"/>
</dbReference>
<organism evidence="2 3">
    <name type="scientific">Willisornis vidua</name>
    <name type="common">Xingu scale-backed antbird</name>
    <dbReference type="NCBI Taxonomy" id="1566151"/>
    <lineage>
        <taxon>Eukaryota</taxon>
        <taxon>Metazoa</taxon>
        <taxon>Chordata</taxon>
        <taxon>Craniata</taxon>
        <taxon>Vertebrata</taxon>
        <taxon>Euteleostomi</taxon>
        <taxon>Archelosauria</taxon>
        <taxon>Archosauria</taxon>
        <taxon>Dinosauria</taxon>
        <taxon>Saurischia</taxon>
        <taxon>Theropoda</taxon>
        <taxon>Coelurosauria</taxon>
        <taxon>Aves</taxon>
        <taxon>Neognathae</taxon>
        <taxon>Neoaves</taxon>
        <taxon>Telluraves</taxon>
        <taxon>Australaves</taxon>
        <taxon>Passeriformes</taxon>
        <taxon>Thamnophilidae</taxon>
        <taxon>Willisornis</taxon>
    </lineage>
</organism>
<accession>A0ABQ9CXI3</accession>
<name>A0ABQ9CXI3_9PASS</name>
<reference evidence="2" key="1">
    <citation type="submission" date="2019-10" db="EMBL/GenBank/DDBJ databases">
        <authorList>
            <person name="Soares A.E.R."/>
            <person name="Aleixo A."/>
            <person name="Schneider P."/>
            <person name="Miyaki C.Y."/>
            <person name="Schneider M.P."/>
            <person name="Mello C."/>
            <person name="Vasconcelos A.T.R."/>
        </authorList>
    </citation>
    <scope>NUCLEOTIDE SEQUENCE</scope>
    <source>
        <tissue evidence="2">Muscle</tissue>
    </source>
</reference>
<dbReference type="InterPro" id="IPR032736">
    <property type="entry name" value="Hinderin"/>
</dbReference>
<evidence type="ECO:0000256" key="1">
    <source>
        <dbReference type="SAM" id="MobiDB-lite"/>
    </source>
</evidence>
<dbReference type="EMBL" id="WHWB01034367">
    <property type="protein sequence ID" value="KAJ7411016.1"/>
    <property type="molecule type" value="Genomic_DNA"/>
</dbReference>
<gene>
    <name evidence="2" type="ORF">WISP_104962</name>
</gene>
<dbReference type="Pfam" id="PF15369">
    <property type="entry name" value="KIAA1328"/>
    <property type="match status" value="1"/>
</dbReference>
<sequence>MTHGEVLVPINIVRHIDERSLDAFKDVTHRLLTVQDKTQVCTALNVQLSLQLTYPYIKCDLPCRVNIQDDDSMLILQQYRECQELLSLYQKYLAEQQEKLSHSLSELSAAKKKEQEVTFKYILRLFKENKTPHMQRVLNDIRGIFPDEICLVVEAGEFVYLELSKAFDSVSYCILLEKGAAHGLDTCTAHWGKNMADGQAQRVLQSPAVLQAEDRGSGKLPGGKGPWSAGRQSTVAEPEAECAQVGRKASGILACVSNSVASMNMALTVPFPILGPDEATP</sequence>
<protein>
    <submittedName>
        <fullName evidence="2">Uncharacterized protein</fullName>
    </submittedName>
</protein>
<evidence type="ECO:0000313" key="3">
    <source>
        <dbReference type="Proteomes" id="UP001145742"/>
    </source>
</evidence>